<dbReference type="RefSeq" id="WP_319835088.1">
    <property type="nucleotide sequence ID" value="NZ_JAXAFO010000014.1"/>
</dbReference>
<name>A0ABU4RZH9_9GAMM</name>
<accession>A0ABU4RZH9</accession>
<comment type="caution">
    <text evidence="2">The sequence shown here is derived from an EMBL/GenBank/DDBJ whole genome shotgun (WGS) entry which is preliminary data.</text>
</comment>
<proteinExistence type="predicted"/>
<evidence type="ECO:0000256" key="1">
    <source>
        <dbReference type="SAM" id="Phobius"/>
    </source>
</evidence>
<keyword evidence="3" id="KW-1185">Reference proteome</keyword>
<evidence type="ECO:0000313" key="2">
    <source>
        <dbReference type="EMBL" id="MDX6849632.1"/>
    </source>
</evidence>
<sequence>MCFNLWGFLSVCVIFGTSFVMFLMYLENKKSLKKMALEALKLKQDD</sequence>
<protein>
    <submittedName>
        <fullName evidence="2">Uncharacterized protein</fullName>
    </submittedName>
</protein>
<keyword evidence="1" id="KW-1133">Transmembrane helix</keyword>
<dbReference type="EMBL" id="JAXAFO010000014">
    <property type="protein sequence ID" value="MDX6849632.1"/>
    <property type="molecule type" value="Genomic_DNA"/>
</dbReference>
<gene>
    <name evidence="2" type="ORF">SCD92_09690</name>
</gene>
<organism evidence="2 3">
    <name type="scientific">Gilvimarinus gilvus</name>
    <dbReference type="NCBI Taxonomy" id="3058038"/>
    <lineage>
        <taxon>Bacteria</taxon>
        <taxon>Pseudomonadati</taxon>
        <taxon>Pseudomonadota</taxon>
        <taxon>Gammaproteobacteria</taxon>
        <taxon>Cellvibrionales</taxon>
        <taxon>Cellvibrionaceae</taxon>
        <taxon>Gilvimarinus</taxon>
    </lineage>
</organism>
<reference evidence="2 3" key="1">
    <citation type="submission" date="2023-11" db="EMBL/GenBank/DDBJ databases">
        <title>Gilvimarinus fulvus sp. nov., isolated from the surface of Kelp.</title>
        <authorList>
            <person name="Sun Y.Y."/>
            <person name="Gong Y."/>
            <person name="Du Z.J."/>
        </authorList>
    </citation>
    <scope>NUCLEOTIDE SEQUENCE [LARGE SCALE GENOMIC DNA]</scope>
    <source>
        <strain evidence="2 3">SDUM040013</strain>
    </source>
</reference>
<feature type="transmembrane region" description="Helical" evidence="1">
    <location>
        <begin position="6"/>
        <end position="26"/>
    </location>
</feature>
<dbReference type="Proteomes" id="UP001273505">
    <property type="component" value="Unassembled WGS sequence"/>
</dbReference>
<evidence type="ECO:0000313" key="3">
    <source>
        <dbReference type="Proteomes" id="UP001273505"/>
    </source>
</evidence>
<keyword evidence="1" id="KW-0472">Membrane</keyword>
<keyword evidence="1" id="KW-0812">Transmembrane</keyword>